<dbReference type="Proteomes" id="UP000443353">
    <property type="component" value="Unassembled WGS sequence"/>
</dbReference>
<dbReference type="Pfam" id="PF07811">
    <property type="entry name" value="TadE"/>
    <property type="match status" value="1"/>
</dbReference>
<keyword evidence="1" id="KW-1133">Transmembrane helix</keyword>
<dbReference type="EMBL" id="WSES01000007">
    <property type="protein sequence ID" value="MVW62782.1"/>
    <property type="molecule type" value="Genomic_DNA"/>
</dbReference>
<organism evidence="3 4">
    <name type="scientific">Massilia cellulosiltytica</name>
    <dbReference type="NCBI Taxonomy" id="2683234"/>
    <lineage>
        <taxon>Bacteria</taxon>
        <taxon>Pseudomonadati</taxon>
        <taxon>Pseudomonadota</taxon>
        <taxon>Betaproteobacteria</taxon>
        <taxon>Burkholderiales</taxon>
        <taxon>Oxalobacteraceae</taxon>
        <taxon>Telluria group</taxon>
        <taxon>Massilia</taxon>
    </lineage>
</organism>
<reference evidence="3 4" key="1">
    <citation type="submission" date="2019-12" db="EMBL/GenBank/DDBJ databases">
        <authorList>
            <person name="Li C."/>
            <person name="Zhao J."/>
        </authorList>
    </citation>
    <scope>NUCLEOTIDE SEQUENCE [LARGE SCALE GENOMIC DNA]</scope>
    <source>
        <strain evidence="3 4">NEAU-DD11</strain>
    </source>
</reference>
<name>A0A7X3G351_9BURK</name>
<protein>
    <recommendedName>
        <fullName evidence="2">TadE-like domain-containing protein</fullName>
    </recommendedName>
</protein>
<accession>A0A7X3G351</accession>
<keyword evidence="4" id="KW-1185">Reference proteome</keyword>
<evidence type="ECO:0000259" key="2">
    <source>
        <dbReference type="Pfam" id="PF07811"/>
    </source>
</evidence>
<sequence>MSAPIRKPSLRGRGSVAVECAIVLPILLLLISGLLFFARVFWCYTVAQKAAHDGARFLAATTLREIAPSSAGPVVPVAVVAQKIAMDELAELHPGGGISATALCYVGSPTPYWDLCYGYDVPKKVSVRVTVSVSDPFFDPFTELFTDGSPIILRAVMATDYVGG</sequence>
<feature type="transmembrane region" description="Helical" evidence="1">
    <location>
        <begin position="21"/>
        <end position="42"/>
    </location>
</feature>
<feature type="domain" description="TadE-like" evidence="2">
    <location>
        <begin position="14"/>
        <end position="56"/>
    </location>
</feature>
<comment type="caution">
    <text evidence="3">The sequence shown here is derived from an EMBL/GenBank/DDBJ whole genome shotgun (WGS) entry which is preliminary data.</text>
</comment>
<evidence type="ECO:0000313" key="3">
    <source>
        <dbReference type="EMBL" id="MVW62782.1"/>
    </source>
</evidence>
<keyword evidence="1" id="KW-0812">Transmembrane</keyword>
<evidence type="ECO:0000313" key="4">
    <source>
        <dbReference type="Proteomes" id="UP000443353"/>
    </source>
</evidence>
<dbReference type="RefSeq" id="WP_082577669.1">
    <property type="nucleotide sequence ID" value="NZ_WSES01000007.1"/>
</dbReference>
<proteinExistence type="predicted"/>
<dbReference type="AlphaFoldDB" id="A0A7X3G351"/>
<dbReference type="InterPro" id="IPR012495">
    <property type="entry name" value="TadE-like_dom"/>
</dbReference>
<evidence type="ECO:0000256" key="1">
    <source>
        <dbReference type="SAM" id="Phobius"/>
    </source>
</evidence>
<keyword evidence="1" id="KW-0472">Membrane</keyword>
<gene>
    <name evidence="3" type="ORF">GPY61_22895</name>
</gene>